<feature type="domain" description="FAS1-like dehydratase" evidence="1">
    <location>
        <begin position="11"/>
        <end position="152"/>
    </location>
</feature>
<dbReference type="Gene3D" id="3.10.129.10">
    <property type="entry name" value="Hotdog Thioesterase"/>
    <property type="match status" value="1"/>
</dbReference>
<dbReference type="RefSeq" id="WP_183591431.1">
    <property type="nucleotide sequence ID" value="NZ_JACHWR010000001.1"/>
</dbReference>
<sequence length="166" mass="18475">MSGLAEHAAALVGRRTVYTAPEEFGAAAFRYYARAVGDHNRLYTDAGYARTHGYRDVVAPPTLVCETNQYADLPMDAEGYAGHTWRIEIPDTRTVRGGNSYVFHRPVHPDDRITATWEILDARVKTGRQGGEMLVVTSRATYTNQAGERLVENTETIIFVSLEAPR</sequence>
<proteinExistence type="predicted"/>
<keyword evidence="3" id="KW-1185">Reference proteome</keyword>
<protein>
    <submittedName>
        <fullName evidence="2">Acyl dehydratase</fullName>
    </submittedName>
</protein>
<dbReference type="InterPro" id="IPR039569">
    <property type="entry name" value="FAS1-like_DH_region"/>
</dbReference>
<dbReference type="CDD" id="cd03441">
    <property type="entry name" value="R_hydratase_like"/>
    <property type="match status" value="1"/>
</dbReference>
<dbReference type="Proteomes" id="UP000589626">
    <property type="component" value="Unassembled WGS sequence"/>
</dbReference>
<gene>
    <name evidence="2" type="ORF">FHU40_001342</name>
</gene>
<dbReference type="Pfam" id="PF13452">
    <property type="entry name" value="FAS1_DH_region"/>
    <property type="match status" value="1"/>
</dbReference>
<accession>A0A7W4VTL2</accession>
<dbReference type="EMBL" id="JACHWR010000001">
    <property type="protein sequence ID" value="MBB3041541.1"/>
    <property type="molecule type" value="Genomic_DNA"/>
</dbReference>
<organism evidence="2 3">
    <name type="scientific">Nocardioides soli</name>
    <dbReference type="NCBI Taxonomy" id="1036020"/>
    <lineage>
        <taxon>Bacteria</taxon>
        <taxon>Bacillati</taxon>
        <taxon>Actinomycetota</taxon>
        <taxon>Actinomycetes</taxon>
        <taxon>Propionibacteriales</taxon>
        <taxon>Nocardioidaceae</taxon>
        <taxon>Nocardioides</taxon>
    </lineage>
</organism>
<evidence type="ECO:0000259" key="1">
    <source>
        <dbReference type="Pfam" id="PF13452"/>
    </source>
</evidence>
<dbReference type="SUPFAM" id="SSF54637">
    <property type="entry name" value="Thioesterase/thiol ester dehydrase-isomerase"/>
    <property type="match status" value="1"/>
</dbReference>
<evidence type="ECO:0000313" key="3">
    <source>
        <dbReference type="Proteomes" id="UP000589626"/>
    </source>
</evidence>
<dbReference type="AlphaFoldDB" id="A0A7W4VTL2"/>
<reference evidence="2 3" key="1">
    <citation type="submission" date="2020-08" db="EMBL/GenBank/DDBJ databases">
        <title>Sequencing the genomes of 1000 actinobacteria strains.</title>
        <authorList>
            <person name="Klenk H.-P."/>
        </authorList>
    </citation>
    <scope>NUCLEOTIDE SEQUENCE [LARGE SCALE GENOMIC DNA]</scope>
    <source>
        <strain evidence="2 3">DSM 105498</strain>
    </source>
</reference>
<name>A0A7W4VTL2_9ACTN</name>
<evidence type="ECO:0000313" key="2">
    <source>
        <dbReference type="EMBL" id="MBB3041541.1"/>
    </source>
</evidence>
<comment type="caution">
    <text evidence="2">The sequence shown here is derived from an EMBL/GenBank/DDBJ whole genome shotgun (WGS) entry which is preliminary data.</text>
</comment>
<dbReference type="InterPro" id="IPR029069">
    <property type="entry name" value="HotDog_dom_sf"/>
</dbReference>